<name>M5U6Q1_9BACT</name>
<evidence type="ECO:0000313" key="9">
    <source>
        <dbReference type="Proteomes" id="UP000011885"/>
    </source>
</evidence>
<keyword evidence="4" id="KW-0288">FMN</keyword>
<evidence type="ECO:0000256" key="6">
    <source>
        <dbReference type="ARBA" id="ARBA00023002"/>
    </source>
</evidence>
<dbReference type="Proteomes" id="UP000011885">
    <property type="component" value="Unassembled WGS sequence"/>
</dbReference>
<evidence type="ECO:0000256" key="5">
    <source>
        <dbReference type="ARBA" id="ARBA00022975"/>
    </source>
</evidence>
<dbReference type="GO" id="GO:0005737">
    <property type="term" value="C:cytoplasm"/>
    <property type="evidence" value="ECO:0007669"/>
    <property type="project" value="InterPro"/>
</dbReference>
<keyword evidence="9" id="KW-1185">Reference proteome</keyword>
<dbReference type="Gene3D" id="3.20.20.70">
    <property type="entry name" value="Aldolase class I"/>
    <property type="match status" value="1"/>
</dbReference>
<evidence type="ECO:0000256" key="1">
    <source>
        <dbReference type="ARBA" id="ARBA00001917"/>
    </source>
</evidence>
<dbReference type="PANTHER" id="PTHR48109">
    <property type="entry name" value="DIHYDROOROTATE DEHYDROGENASE (QUINONE), MITOCHONDRIAL-RELATED"/>
    <property type="match status" value="1"/>
</dbReference>
<keyword evidence="3" id="KW-0285">Flavoprotein</keyword>
<comment type="cofactor">
    <cofactor evidence="1">
        <name>FMN</name>
        <dbReference type="ChEBI" id="CHEBI:58210"/>
    </cofactor>
</comment>
<evidence type="ECO:0000259" key="7">
    <source>
        <dbReference type="Pfam" id="PF01180"/>
    </source>
</evidence>
<sequence>MIKGTRLATITTASSDEPWRLHSLQFDGVCKHFSNHLTGRPTMSDDLTTTYLGMELRSPIIIGACPLTIEPETARQMCDAGAGAVVLPSILQEQVTYSMLKRDAPVAAIHESGYQPQQDRYNGGVDNYLPTIQRMKETLPVPVIGSLNGASDGQWLAFAKEIQNAGADALEFNWQRGMYDPNESADAVEDRLVEISRDLCERLSIPIAIKLNQNFTNLASIARKLEQTGVDGVVLFSHRPHWDVNVDRMHWTIRWELSPADYLGTILEGLVHARTGGLDLSIAASGGVRTGEDAIKAMIAGADVVMVTSEVYREGPDVIHNIQQGIRRYLTAHHHPSLLAFQQLRPAVELTPQRLMRLEYVDPLTSPSQSPPLSSSMASTTTYYYYDPTPSIPASYGDAFGHRK</sequence>
<dbReference type="InterPro" id="IPR005720">
    <property type="entry name" value="Dihydroorotate_DH_cat"/>
</dbReference>
<dbReference type="EMBL" id="ANOH01000108">
    <property type="protein sequence ID" value="EMI57147.1"/>
    <property type="molecule type" value="Genomic_DNA"/>
</dbReference>
<dbReference type="SUPFAM" id="SSF51395">
    <property type="entry name" value="FMN-linked oxidoreductases"/>
    <property type="match status" value="1"/>
</dbReference>
<dbReference type="AlphaFoldDB" id="M5U6Q1"/>
<dbReference type="GO" id="GO:0006207">
    <property type="term" value="P:'de novo' pyrimidine nucleobase biosynthetic process"/>
    <property type="evidence" value="ECO:0007669"/>
    <property type="project" value="TreeGrafter"/>
</dbReference>
<keyword evidence="6" id="KW-0560">Oxidoreductase</keyword>
<evidence type="ECO:0000256" key="2">
    <source>
        <dbReference type="ARBA" id="ARBA00004725"/>
    </source>
</evidence>
<dbReference type="PATRIC" id="fig|1263870.3.peg.1534"/>
<dbReference type="Pfam" id="PF01180">
    <property type="entry name" value="DHO_dh"/>
    <property type="match status" value="1"/>
</dbReference>
<evidence type="ECO:0000313" key="8">
    <source>
        <dbReference type="EMBL" id="EMI57147.1"/>
    </source>
</evidence>
<evidence type="ECO:0000256" key="3">
    <source>
        <dbReference type="ARBA" id="ARBA00022630"/>
    </source>
</evidence>
<reference evidence="8 9" key="1">
    <citation type="journal article" date="2013" name="Mar. Genomics">
        <title>Expression of sulfatases in Rhodopirellula baltica and the diversity of sulfatases in the genus Rhodopirellula.</title>
        <authorList>
            <person name="Wegner C.E."/>
            <person name="Richter-Heitmann T."/>
            <person name="Klindworth A."/>
            <person name="Klockow C."/>
            <person name="Richter M."/>
            <person name="Achstetter T."/>
            <person name="Glockner F.O."/>
            <person name="Harder J."/>
        </authorList>
    </citation>
    <scope>NUCLEOTIDE SEQUENCE [LARGE SCALE GENOMIC DNA]</scope>
    <source>
        <strain evidence="8 9">SM41</strain>
    </source>
</reference>
<dbReference type="PANTHER" id="PTHR48109:SF3">
    <property type="entry name" value="SLL0744 PROTEIN"/>
    <property type="match status" value="1"/>
</dbReference>
<accession>M5U6Q1</accession>
<gene>
    <name evidence="8" type="ORF">RSSM_01429</name>
</gene>
<evidence type="ECO:0000256" key="4">
    <source>
        <dbReference type="ARBA" id="ARBA00022643"/>
    </source>
</evidence>
<feature type="domain" description="Dihydroorotate dehydrogenase catalytic" evidence="7">
    <location>
        <begin position="279"/>
        <end position="330"/>
    </location>
</feature>
<dbReference type="InterPro" id="IPR050074">
    <property type="entry name" value="DHO_dehydrogenase"/>
</dbReference>
<dbReference type="GO" id="GO:0004152">
    <property type="term" value="F:dihydroorotate dehydrogenase activity"/>
    <property type="evidence" value="ECO:0007669"/>
    <property type="project" value="TreeGrafter"/>
</dbReference>
<organism evidence="8 9">
    <name type="scientific">Rhodopirellula sallentina SM41</name>
    <dbReference type="NCBI Taxonomy" id="1263870"/>
    <lineage>
        <taxon>Bacteria</taxon>
        <taxon>Pseudomonadati</taxon>
        <taxon>Planctomycetota</taxon>
        <taxon>Planctomycetia</taxon>
        <taxon>Pirellulales</taxon>
        <taxon>Pirellulaceae</taxon>
        <taxon>Rhodopirellula</taxon>
    </lineage>
</organism>
<dbReference type="NCBIfam" id="NF005741">
    <property type="entry name" value="PRK07565.1"/>
    <property type="match status" value="1"/>
</dbReference>
<comment type="pathway">
    <text evidence="2">Pyrimidine metabolism; UMP biosynthesis via de novo pathway.</text>
</comment>
<protein>
    <submittedName>
        <fullName evidence="8">Dihydroorotate dehydrogenase 2</fullName>
    </submittedName>
</protein>
<keyword evidence="5" id="KW-0665">Pyrimidine biosynthesis</keyword>
<proteinExistence type="predicted"/>
<dbReference type="InterPro" id="IPR013785">
    <property type="entry name" value="Aldolase_TIM"/>
</dbReference>
<dbReference type="GO" id="GO:0006221">
    <property type="term" value="P:pyrimidine nucleotide biosynthetic process"/>
    <property type="evidence" value="ECO:0007669"/>
    <property type="project" value="UniProtKB-KW"/>
</dbReference>
<comment type="caution">
    <text evidence="8">The sequence shown here is derived from an EMBL/GenBank/DDBJ whole genome shotgun (WGS) entry which is preliminary data.</text>
</comment>